<evidence type="ECO:0000313" key="2">
    <source>
        <dbReference type="EMBL" id="OLQ89724.1"/>
    </source>
</evidence>
<dbReference type="EMBL" id="MJMI01000104">
    <property type="protein sequence ID" value="OLQ89724.1"/>
    <property type="molecule type" value="Genomic_DNA"/>
</dbReference>
<dbReference type="RefSeq" id="WP_075650298.1">
    <property type="nucleotide sequence ID" value="NZ_AP019658.1"/>
</dbReference>
<keyword evidence="1" id="KW-1133">Transmembrane helix</keyword>
<protein>
    <recommendedName>
        <fullName evidence="4">Permease</fullName>
    </recommendedName>
</protein>
<feature type="transmembrane region" description="Helical" evidence="1">
    <location>
        <begin position="118"/>
        <end position="140"/>
    </location>
</feature>
<feature type="transmembrane region" description="Helical" evidence="1">
    <location>
        <begin position="47"/>
        <end position="67"/>
    </location>
</feature>
<feature type="transmembrane region" description="Helical" evidence="1">
    <location>
        <begin position="152"/>
        <end position="169"/>
    </location>
</feature>
<organism evidence="2 3">
    <name type="scientific">Vibrio ponticus</name>
    <dbReference type="NCBI Taxonomy" id="265668"/>
    <lineage>
        <taxon>Bacteria</taxon>
        <taxon>Pseudomonadati</taxon>
        <taxon>Pseudomonadota</taxon>
        <taxon>Gammaproteobacteria</taxon>
        <taxon>Vibrionales</taxon>
        <taxon>Vibrionaceae</taxon>
        <taxon>Vibrio</taxon>
    </lineage>
</organism>
<keyword evidence="1" id="KW-0812">Transmembrane</keyword>
<keyword evidence="3" id="KW-1185">Reference proteome</keyword>
<reference evidence="2 3" key="1">
    <citation type="submission" date="2016-09" db="EMBL/GenBank/DDBJ databases">
        <title>Genomic Taxonomy of the Vibrionaceae.</title>
        <authorList>
            <person name="Gonzalez-Castillo A."/>
            <person name="Gomez-Gil B."/>
            <person name="Enciso-Ibarra K."/>
        </authorList>
    </citation>
    <scope>NUCLEOTIDE SEQUENCE [LARGE SCALE GENOMIC DNA]</scope>
    <source>
        <strain evidence="2 3">CAIM 1731</strain>
    </source>
</reference>
<name>A0ABX3FDI9_9VIBR</name>
<dbReference type="Proteomes" id="UP000186206">
    <property type="component" value="Unassembled WGS sequence"/>
</dbReference>
<evidence type="ECO:0000313" key="3">
    <source>
        <dbReference type="Proteomes" id="UP000186206"/>
    </source>
</evidence>
<feature type="transmembrane region" description="Helical" evidence="1">
    <location>
        <begin position="7"/>
        <end position="27"/>
    </location>
</feature>
<feature type="transmembrane region" description="Helical" evidence="1">
    <location>
        <begin position="79"/>
        <end position="106"/>
    </location>
</feature>
<keyword evidence="1" id="KW-0472">Membrane</keyword>
<comment type="caution">
    <text evidence="2">The sequence shown here is derived from an EMBL/GenBank/DDBJ whole genome shotgun (WGS) entry which is preliminary data.</text>
</comment>
<evidence type="ECO:0008006" key="4">
    <source>
        <dbReference type="Google" id="ProtNLM"/>
    </source>
</evidence>
<proteinExistence type="predicted"/>
<evidence type="ECO:0000256" key="1">
    <source>
        <dbReference type="SAM" id="Phobius"/>
    </source>
</evidence>
<sequence length="170" mass="18984">MAKLKILLFLLLPFVVGVFIGIRFPNLDIEQQKQMVAFIADFAQSELFNIVAPIAVFIIAIYVFIYGQVPRNLSGVRKIILLWLPNVAVGCTVPFFTAMLGFLIAYNGELETAKLSVITVFAFVYSVVFFVGMLLPAFEGVYPKSVADKRKIYALLVVSLGVATLWQYFT</sequence>
<accession>A0ABX3FDI9</accession>
<gene>
    <name evidence="2" type="ORF">BIY21_14910</name>
</gene>